<evidence type="ECO:0000313" key="3">
    <source>
        <dbReference type="Proteomes" id="UP001232148"/>
    </source>
</evidence>
<dbReference type="Proteomes" id="UP001232148">
    <property type="component" value="Unassembled WGS sequence"/>
</dbReference>
<evidence type="ECO:0000256" key="1">
    <source>
        <dbReference type="SAM" id="MobiDB-lite"/>
    </source>
</evidence>
<feature type="region of interest" description="Disordered" evidence="1">
    <location>
        <begin position="1"/>
        <end position="21"/>
    </location>
</feature>
<accession>A0AAD9HDA3</accession>
<evidence type="ECO:0000313" key="2">
    <source>
        <dbReference type="EMBL" id="KAK2025974.1"/>
    </source>
</evidence>
<organism evidence="2 3">
    <name type="scientific">Colletotrichum zoysiae</name>
    <dbReference type="NCBI Taxonomy" id="1216348"/>
    <lineage>
        <taxon>Eukaryota</taxon>
        <taxon>Fungi</taxon>
        <taxon>Dikarya</taxon>
        <taxon>Ascomycota</taxon>
        <taxon>Pezizomycotina</taxon>
        <taxon>Sordariomycetes</taxon>
        <taxon>Hypocreomycetidae</taxon>
        <taxon>Glomerellales</taxon>
        <taxon>Glomerellaceae</taxon>
        <taxon>Colletotrichum</taxon>
        <taxon>Colletotrichum graminicola species complex</taxon>
    </lineage>
</organism>
<reference evidence="2" key="1">
    <citation type="submission" date="2021-06" db="EMBL/GenBank/DDBJ databases">
        <title>Comparative genomics, transcriptomics and evolutionary studies reveal genomic signatures of adaptation to plant cell wall in hemibiotrophic fungi.</title>
        <authorList>
            <consortium name="DOE Joint Genome Institute"/>
            <person name="Baroncelli R."/>
            <person name="Diaz J.F."/>
            <person name="Benocci T."/>
            <person name="Peng M."/>
            <person name="Battaglia E."/>
            <person name="Haridas S."/>
            <person name="Andreopoulos W."/>
            <person name="Labutti K."/>
            <person name="Pangilinan J."/>
            <person name="Floch G.L."/>
            <person name="Makela M.R."/>
            <person name="Henrissat B."/>
            <person name="Grigoriev I.V."/>
            <person name="Crouch J.A."/>
            <person name="De Vries R.P."/>
            <person name="Sukno S.A."/>
            <person name="Thon M.R."/>
        </authorList>
    </citation>
    <scope>NUCLEOTIDE SEQUENCE</scope>
    <source>
        <strain evidence="2">MAFF235873</strain>
    </source>
</reference>
<keyword evidence="3" id="KW-1185">Reference proteome</keyword>
<dbReference type="AlphaFoldDB" id="A0AAD9HDA3"/>
<name>A0AAD9HDA3_9PEZI</name>
<feature type="compositionally biased region" description="Basic and acidic residues" evidence="1">
    <location>
        <begin position="10"/>
        <end position="21"/>
    </location>
</feature>
<feature type="region of interest" description="Disordered" evidence="1">
    <location>
        <begin position="48"/>
        <end position="77"/>
    </location>
</feature>
<dbReference type="EMBL" id="MU842924">
    <property type="protein sequence ID" value="KAK2025974.1"/>
    <property type="molecule type" value="Genomic_DNA"/>
</dbReference>
<protein>
    <submittedName>
        <fullName evidence="2">Uncharacterized protein</fullName>
    </submittedName>
</protein>
<sequence>MMPSRRPLKRPVEVVESPQDRLEPASVKLPRLEKEPEEFLQIVKTKLQSNSRTGQACDRCKTTSADRPSQPPRSIPP</sequence>
<comment type="caution">
    <text evidence="2">The sequence shown here is derived from an EMBL/GenBank/DDBJ whole genome shotgun (WGS) entry which is preliminary data.</text>
</comment>
<gene>
    <name evidence="2" type="ORF">LX32DRAFT_642218</name>
</gene>
<proteinExistence type="predicted"/>